<keyword evidence="1" id="KW-0472">Membrane</keyword>
<evidence type="ECO:0008006" key="4">
    <source>
        <dbReference type="Google" id="ProtNLM"/>
    </source>
</evidence>
<gene>
    <name evidence="2" type="ORF">O3P16_08980</name>
</gene>
<sequence length="50" mass="5987">MKNRTKKIVATKEFEKDITEFRKDKRRGLIKLLFYLAILIGIIIYTLTRS</sequence>
<evidence type="ECO:0000313" key="3">
    <source>
        <dbReference type="Proteomes" id="UP001210231"/>
    </source>
</evidence>
<protein>
    <recommendedName>
        <fullName evidence="4">Riboflavin synthase subunit beta</fullName>
    </recommendedName>
</protein>
<dbReference type="RefSeq" id="WP_407031262.1">
    <property type="nucleotide sequence ID" value="NZ_JAQGEF010000008.1"/>
</dbReference>
<keyword evidence="3" id="KW-1185">Reference proteome</keyword>
<keyword evidence="1" id="KW-1133">Transmembrane helix</keyword>
<evidence type="ECO:0000256" key="1">
    <source>
        <dbReference type="SAM" id="Phobius"/>
    </source>
</evidence>
<dbReference type="Proteomes" id="UP001210231">
    <property type="component" value="Unassembled WGS sequence"/>
</dbReference>
<evidence type="ECO:0000313" key="2">
    <source>
        <dbReference type="EMBL" id="MDA3614939.1"/>
    </source>
</evidence>
<name>A0ABT4UK24_9BACT</name>
<proteinExistence type="predicted"/>
<dbReference type="EMBL" id="JAQGEF010000008">
    <property type="protein sequence ID" value="MDA3614939.1"/>
    <property type="molecule type" value="Genomic_DNA"/>
</dbReference>
<organism evidence="2 3">
    <name type="scientific">Polluticaenibacter yanchengensis</name>
    <dbReference type="NCBI Taxonomy" id="3014562"/>
    <lineage>
        <taxon>Bacteria</taxon>
        <taxon>Pseudomonadati</taxon>
        <taxon>Bacteroidota</taxon>
        <taxon>Chitinophagia</taxon>
        <taxon>Chitinophagales</taxon>
        <taxon>Chitinophagaceae</taxon>
        <taxon>Polluticaenibacter</taxon>
    </lineage>
</organism>
<accession>A0ABT4UK24</accession>
<feature type="transmembrane region" description="Helical" evidence="1">
    <location>
        <begin position="29"/>
        <end position="48"/>
    </location>
</feature>
<reference evidence="2 3" key="1">
    <citation type="submission" date="2022-12" db="EMBL/GenBank/DDBJ databases">
        <title>Chitinophagaceae gen. sp. nov., a new member of the family Chitinophagaceae, isolated from soil in a chemical factory.</title>
        <authorList>
            <person name="Ke Z."/>
        </authorList>
    </citation>
    <scope>NUCLEOTIDE SEQUENCE [LARGE SCALE GENOMIC DNA]</scope>
    <source>
        <strain evidence="2 3">LY-5</strain>
    </source>
</reference>
<comment type="caution">
    <text evidence="2">The sequence shown here is derived from an EMBL/GenBank/DDBJ whole genome shotgun (WGS) entry which is preliminary data.</text>
</comment>
<keyword evidence="1" id="KW-0812">Transmembrane</keyword>